<organism evidence="1 2">
    <name type="scientific">Variovorax ginsengisoli</name>
    <dbReference type="NCBI Taxonomy" id="363844"/>
    <lineage>
        <taxon>Bacteria</taxon>
        <taxon>Pseudomonadati</taxon>
        <taxon>Pseudomonadota</taxon>
        <taxon>Betaproteobacteria</taxon>
        <taxon>Burkholderiales</taxon>
        <taxon>Comamonadaceae</taxon>
        <taxon>Variovorax</taxon>
    </lineage>
</organism>
<accession>A0ABT8SFG6</accession>
<proteinExistence type="predicted"/>
<comment type="caution">
    <text evidence="1">The sequence shown here is derived from an EMBL/GenBank/DDBJ whole genome shotgun (WGS) entry which is preliminary data.</text>
</comment>
<sequence length="134" mass="14543">MQRADSLEEAVTHHRGAVQGVTAAICTVKLKDALGQVNAQNVDVHDKPPMQERLTDRPVCYRGGAGSITVERYGLIESLCWRGFQVGPFSLVVCSRTATPPLPCPADEVDAGICAAERRKVLKNAYEDFMAAQT</sequence>
<keyword evidence="2" id="KW-1185">Reference proteome</keyword>
<evidence type="ECO:0000313" key="2">
    <source>
        <dbReference type="Proteomes" id="UP001169027"/>
    </source>
</evidence>
<reference evidence="1" key="1">
    <citation type="submission" date="2023-06" db="EMBL/GenBank/DDBJ databases">
        <authorList>
            <person name="Jiang Y."/>
            <person name="Liu Q."/>
        </authorList>
    </citation>
    <scope>NUCLEOTIDE SEQUENCE</scope>
    <source>
        <strain evidence="1">CGMCC 1.12090</strain>
    </source>
</reference>
<gene>
    <name evidence="1" type="ORF">Q2T77_36075</name>
</gene>
<evidence type="ECO:0000313" key="1">
    <source>
        <dbReference type="EMBL" id="MDO1537671.1"/>
    </source>
</evidence>
<dbReference type="RefSeq" id="WP_301816147.1">
    <property type="nucleotide sequence ID" value="NZ_JAUJZH010000046.1"/>
</dbReference>
<protein>
    <submittedName>
        <fullName evidence="1">Uncharacterized protein</fullName>
    </submittedName>
</protein>
<dbReference type="EMBL" id="JAUKVY010000046">
    <property type="protein sequence ID" value="MDO1537671.1"/>
    <property type="molecule type" value="Genomic_DNA"/>
</dbReference>
<name>A0ABT8SFG6_9BURK</name>
<dbReference type="Proteomes" id="UP001169027">
    <property type="component" value="Unassembled WGS sequence"/>
</dbReference>